<evidence type="ECO:0000259" key="1">
    <source>
        <dbReference type="Pfam" id="PF07978"/>
    </source>
</evidence>
<protein>
    <submittedName>
        <fullName evidence="2">NIPSNAP family protein</fullName>
    </submittedName>
</protein>
<dbReference type="Pfam" id="PF07978">
    <property type="entry name" value="NIPSNAP"/>
    <property type="match status" value="1"/>
</dbReference>
<dbReference type="Gene3D" id="3.30.70.100">
    <property type="match status" value="1"/>
</dbReference>
<gene>
    <name evidence="2" type="ORF">IPV26_14625</name>
</gene>
<evidence type="ECO:0000313" key="2">
    <source>
        <dbReference type="EMBL" id="MBO1040901.1"/>
    </source>
</evidence>
<reference evidence="2 3" key="1">
    <citation type="submission" date="2020-10" db="EMBL/GenBank/DDBJ databases">
        <title>Genomic characterization of underground lake bacteria from Wind Cave National Park: Insight into the archetypical LuxI/LuxR and identification of LuxR solos.</title>
        <authorList>
            <person name="Wengert P.C."/>
            <person name="Savka M.A."/>
        </authorList>
    </citation>
    <scope>NUCLEOTIDE SEQUENCE [LARGE SCALE GENOMIC DNA]</scope>
    <source>
        <strain evidence="2 3">SD316</strain>
    </source>
</reference>
<evidence type="ECO:0000313" key="3">
    <source>
        <dbReference type="Proteomes" id="UP000718278"/>
    </source>
</evidence>
<dbReference type="RefSeq" id="WP_207489277.1">
    <property type="nucleotide sequence ID" value="NZ_JADIJS010000003.1"/>
</dbReference>
<sequence>MIVELRVYHCAPTRLPALLERFRSTTLSFFDKYGIEQIGFWTTLVGENNHALTYLLKWDDMAHRERVWNAFQADPEWIAARNATEAEKPIVVRVENSFLAPTDFSGASLSG</sequence>
<accession>A0ABS3K1V7</accession>
<name>A0ABS3K1V7_9HYPH</name>
<dbReference type="Proteomes" id="UP000718278">
    <property type="component" value="Unassembled WGS sequence"/>
</dbReference>
<dbReference type="EMBL" id="JADIJS010000003">
    <property type="protein sequence ID" value="MBO1040901.1"/>
    <property type="molecule type" value="Genomic_DNA"/>
</dbReference>
<comment type="caution">
    <text evidence="2">The sequence shown here is derived from an EMBL/GenBank/DDBJ whole genome shotgun (WGS) entry which is preliminary data.</text>
</comment>
<feature type="domain" description="NIPSNAP" evidence="1">
    <location>
        <begin position="3"/>
        <end position="105"/>
    </location>
</feature>
<dbReference type="InterPro" id="IPR012577">
    <property type="entry name" value="NIPSNAP"/>
</dbReference>
<dbReference type="SUPFAM" id="SSF54909">
    <property type="entry name" value="Dimeric alpha+beta barrel"/>
    <property type="match status" value="1"/>
</dbReference>
<organism evidence="2 3">
    <name type="scientific">Brucella pituitosa</name>
    <dbReference type="NCBI Taxonomy" id="571256"/>
    <lineage>
        <taxon>Bacteria</taxon>
        <taxon>Pseudomonadati</taxon>
        <taxon>Pseudomonadota</taxon>
        <taxon>Alphaproteobacteria</taxon>
        <taxon>Hyphomicrobiales</taxon>
        <taxon>Brucellaceae</taxon>
        <taxon>Brucella/Ochrobactrum group</taxon>
        <taxon>Brucella</taxon>
    </lineage>
</organism>
<proteinExistence type="predicted"/>
<keyword evidence="3" id="KW-1185">Reference proteome</keyword>
<dbReference type="InterPro" id="IPR011008">
    <property type="entry name" value="Dimeric_a/b-barrel"/>
</dbReference>